<organism evidence="8 9">
    <name type="scientific">Chloracidobacterium thermophilum (strain B)</name>
    <dbReference type="NCBI Taxonomy" id="981222"/>
    <lineage>
        <taxon>Bacteria</taxon>
        <taxon>Pseudomonadati</taxon>
        <taxon>Acidobacteriota</taxon>
        <taxon>Terriglobia</taxon>
        <taxon>Terriglobales</taxon>
        <taxon>Acidobacteriaceae</taxon>
        <taxon>Chloracidobacterium</taxon>
    </lineage>
</organism>
<comment type="subunit">
    <text evidence="6">Homodimer.</text>
</comment>
<dbReference type="GO" id="GO:0007059">
    <property type="term" value="P:chromosome segregation"/>
    <property type="evidence" value="ECO:0007669"/>
    <property type="project" value="UniProtKB-UniRule"/>
</dbReference>
<feature type="coiled-coil region" evidence="6">
    <location>
        <begin position="888"/>
        <end position="922"/>
    </location>
</feature>
<evidence type="ECO:0000259" key="7">
    <source>
        <dbReference type="SMART" id="SM00968"/>
    </source>
</evidence>
<dbReference type="InterPro" id="IPR036277">
    <property type="entry name" value="SMC_hinge_sf"/>
</dbReference>
<keyword evidence="4 6" id="KW-0175">Coiled coil</keyword>
<dbReference type="STRING" id="981222.Cabther_A2144"/>
<dbReference type="PANTHER" id="PTHR43977">
    <property type="entry name" value="STRUCTURAL MAINTENANCE OF CHROMOSOMES PROTEIN 3"/>
    <property type="match status" value="1"/>
</dbReference>
<dbReference type="SMART" id="SM00968">
    <property type="entry name" value="SMC_hinge"/>
    <property type="match status" value="1"/>
</dbReference>
<keyword evidence="3 6" id="KW-0067">ATP-binding</keyword>
<dbReference type="GO" id="GO:0030261">
    <property type="term" value="P:chromosome condensation"/>
    <property type="evidence" value="ECO:0007669"/>
    <property type="project" value="InterPro"/>
</dbReference>
<dbReference type="SUPFAM" id="SSF75553">
    <property type="entry name" value="Smc hinge domain"/>
    <property type="match status" value="1"/>
</dbReference>
<dbReference type="GO" id="GO:0003677">
    <property type="term" value="F:DNA binding"/>
    <property type="evidence" value="ECO:0007669"/>
    <property type="project" value="UniProtKB-UniRule"/>
</dbReference>
<keyword evidence="1 6" id="KW-0963">Cytoplasm</keyword>
<feature type="coiled-coil region" evidence="6">
    <location>
        <begin position="748"/>
        <end position="796"/>
    </location>
</feature>
<keyword evidence="9" id="KW-1185">Reference proteome</keyword>
<comment type="similarity">
    <text evidence="6">Belongs to the SMC family.</text>
</comment>
<evidence type="ECO:0000313" key="9">
    <source>
        <dbReference type="Proteomes" id="UP000006791"/>
    </source>
</evidence>
<dbReference type="InterPro" id="IPR024704">
    <property type="entry name" value="SMC"/>
</dbReference>
<dbReference type="EMBL" id="CP002514">
    <property type="protein sequence ID" value="AEP12883.1"/>
    <property type="molecule type" value="Genomic_DNA"/>
</dbReference>
<dbReference type="GO" id="GO:0006260">
    <property type="term" value="P:DNA replication"/>
    <property type="evidence" value="ECO:0007669"/>
    <property type="project" value="UniProtKB-UniRule"/>
</dbReference>
<dbReference type="KEGG" id="ctm:Cabther_A2144"/>
<feature type="domain" description="SMC hinge" evidence="7">
    <location>
        <begin position="590"/>
        <end position="709"/>
    </location>
</feature>
<dbReference type="InterPro" id="IPR027417">
    <property type="entry name" value="P-loop_NTPase"/>
</dbReference>
<evidence type="ECO:0000256" key="2">
    <source>
        <dbReference type="ARBA" id="ARBA00022741"/>
    </source>
</evidence>
<evidence type="ECO:0000256" key="4">
    <source>
        <dbReference type="ARBA" id="ARBA00023054"/>
    </source>
</evidence>
<dbReference type="Pfam" id="PF06470">
    <property type="entry name" value="SMC_hinge"/>
    <property type="match status" value="1"/>
</dbReference>
<feature type="coiled-coil region" evidence="6">
    <location>
        <begin position="951"/>
        <end position="992"/>
    </location>
</feature>
<evidence type="ECO:0000256" key="5">
    <source>
        <dbReference type="ARBA" id="ARBA00023125"/>
    </source>
</evidence>
<proteinExistence type="inferred from homology"/>
<dbReference type="GO" id="GO:0005694">
    <property type="term" value="C:chromosome"/>
    <property type="evidence" value="ECO:0007669"/>
    <property type="project" value="InterPro"/>
</dbReference>
<dbReference type="GO" id="GO:0005737">
    <property type="term" value="C:cytoplasm"/>
    <property type="evidence" value="ECO:0007669"/>
    <property type="project" value="UniProtKB-SubCell"/>
</dbReference>
<dbReference type="Gene3D" id="3.40.50.300">
    <property type="entry name" value="P-loop containing nucleotide triphosphate hydrolases"/>
    <property type="match status" value="2"/>
</dbReference>
<dbReference type="NCBIfam" id="TIGR02168">
    <property type="entry name" value="SMC_prok_B"/>
    <property type="match status" value="1"/>
</dbReference>
<name>G2LDM5_CHLTF</name>
<feature type="coiled-coil region" evidence="6">
    <location>
        <begin position="336"/>
        <end position="569"/>
    </location>
</feature>
<dbReference type="Gene3D" id="1.10.287.1490">
    <property type="match status" value="1"/>
</dbReference>
<dbReference type="GO" id="GO:0007062">
    <property type="term" value="P:sister chromatid cohesion"/>
    <property type="evidence" value="ECO:0007669"/>
    <property type="project" value="InterPro"/>
</dbReference>
<accession>G2LDM5</accession>
<dbReference type="GO" id="GO:0016887">
    <property type="term" value="F:ATP hydrolysis activity"/>
    <property type="evidence" value="ECO:0007669"/>
    <property type="project" value="InterPro"/>
</dbReference>
<dbReference type="InterPro" id="IPR010935">
    <property type="entry name" value="SMC_hinge"/>
</dbReference>
<dbReference type="Pfam" id="PF02463">
    <property type="entry name" value="SMC_N"/>
    <property type="match status" value="2"/>
</dbReference>
<dbReference type="InterPro" id="IPR003395">
    <property type="entry name" value="RecF/RecN/SMC_N"/>
</dbReference>
<comment type="function">
    <text evidence="6">Required for chromosome condensation and partitioning.</text>
</comment>
<protein>
    <recommendedName>
        <fullName evidence="6">Chromosome partition protein Smc</fullName>
    </recommendedName>
</protein>
<sequence>MKAHILRFAARTASTGARSEPAMLRLDKLELRGFKSFCDATEVLFHPGVTAIVGPNGCGKSNIVDAITWVLGEQSAKNLRGGKMEDVIFNGTRQRKPLGLAEVTLTFTAVEDLAEGRPLAEADEPTVALLAANESVQEDATATDPPAAAARRRPRLPRLLAGEKITIGRRLYRSGDSDYLMNGRLCRLRDIQDFFSGTGLSRAHYAIIEQGRIGQVLSAKPQERRALIEEAAGIGRFKAKRHQTELKLEATRQNLARLTDLIGEIERSIANLKRQAQKSRRFVALREELRAAQRQYLALAYARLQSSRVSLTGTQAALAAEHAQCRSELSRLTVALTAAREATRQAEDDLAAARSAASAAERERERLRHAKASLEAEVLRLDERAAELATASEQTAERQRWLQDALAQAQTQTAQLAAELAAIEAELSQANRKHQAAVAEVHTAETDYEQARQQHLTALTRAERLRHQVEQLTEAATRLARQRQSLEQEQRRAAERQSQALAECAAAEAALHDHEQRLAAVQAELTAAQTTLAEVQTAHRALTDRLAEVRRAHQRAEDRRQALEELDRQHAHYTSTVRLLFERAAEIPGFQPLGTLADVLVVRDGYESLVEDVLGEVLQAVIVPTVAAARAAADWLTAAQAGRATLLVTGIHGGADGAGAAATRPESPPTHFWDVLGVPEHLAAAVRQSFPHLAEARLVPSLEAALEASADDPARLFITPAGEQVLGALRLTAGRGTAKSILRVKRELRALHAEARAAAETLATLEQEQAQLATRQAAARQQCDALDAELRQLEAHRAAQAVEVAQRRRDVERANQHVAVVAAEQRQLDAEAGQLAPRRTALETELAAAIAQRETAEQAVLAGQQRLAQLRPAVETAAQALAELRTQAAGRLERHRAAEGELRRLEREWRELEQRLAHLAVERATLQTRRSDCQQQLAACLSQEVAAEAAVAAALKQVASAEARLSASRRELERLDGEQQAAQAVERDLRERLATVEVSAAKIAAELEYLDRHCQTELGCTLDALPPAEVPTSDPEPLERELSERIATLKESIAALGSINMLALEELAEAESRHEFLTAQRADVLDSIAATEETLREIRQRTKHRFREAFDRINAYFGEIFQELFGGGRGEMLLIEPDDPLESGIEIVAQPPGKRLQSVLLLSGGEKAMAAMALILAIFRYRPSPFCVLDEVDAPLDEANIDRFTEKVRAMSRHTQFLVVTHNKRTMEAADSIYGVTMPEPGVSKLLSVRFDDKPSVTPTASASEVASSDADVVSSTLGVIG</sequence>
<evidence type="ECO:0000256" key="1">
    <source>
        <dbReference type="ARBA" id="ARBA00022490"/>
    </source>
</evidence>
<dbReference type="GO" id="GO:0005524">
    <property type="term" value="F:ATP binding"/>
    <property type="evidence" value="ECO:0007669"/>
    <property type="project" value="UniProtKB-UniRule"/>
</dbReference>
<dbReference type="HOGENOM" id="CLU_001042_2_2_0"/>
<comment type="subcellular location">
    <subcellularLocation>
        <location evidence="6">Cytoplasm</location>
    </subcellularLocation>
</comment>
<dbReference type="HAMAP" id="MF_01894">
    <property type="entry name" value="Smc_prok"/>
    <property type="match status" value="1"/>
</dbReference>
<dbReference type="Proteomes" id="UP000006791">
    <property type="component" value="Chromosome 1"/>
</dbReference>
<dbReference type="InterPro" id="IPR011890">
    <property type="entry name" value="SMC_prok"/>
</dbReference>
<evidence type="ECO:0000256" key="3">
    <source>
        <dbReference type="ARBA" id="ARBA00022840"/>
    </source>
</evidence>
<keyword evidence="2 6" id="KW-0547">Nucleotide-binding</keyword>
<evidence type="ECO:0000313" key="8">
    <source>
        <dbReference type="EMBL" id="AEP12883.1"/>
    </source>
</evidence>
<dbReference type="Gene3D" id="1.20.1060.20">
    <property type="match status" value="1"/>
</dbReference>
<evidence type="ECO:0000256" key="6">
    <source>
        <dbReference type="HAMAP-Rule" id="MF_01894"/>
    </source>
</evidence>
<comment type="domain">
    <text evidence="6">Contains large globular domains required for ATP hydrolysis at each terminus and a third globular domain forming a flexible hinge near the middle of the molecule. These domains are separated by coiled-coil structures.</text>
</comment>
<feature type="binding site" evidence="6">
    <location>
        <begin position="55"/>
        <end position="62"/>
    </location>
    <ligand>
        <name>ATP</name>
        <dbReference type="ChEBI" id="CHEBI:30616"/>
    </ligand>
</feature>
<reference evidence="8 9" key="1">
    <citation type="journal article" date="2012" name="Environ. Microbiol.">
        <title>Complete genome of Candidatus Chloracidobacterium thermophilum, a chlorophyll-based photoheterotroph belonging to the phylum Acidobacteria.</title>
        <authorList>
            <person name="Garcia Costas A.M."/>
            <person name="Liu Z."/>
            <person name="Tomsho L.P."/>
            <person name="Schuster S.C."/>
            <person name="Ward D.M."/>
            <person name="Bryant D.A."/>
        </authorList>
    </citation>
    <scope>NUCLEOTIDE SEQUENCE [LARGE SCALE GENOMIC DNA]</scope>
    <source>
        <strain evidence="8 9">B</strain>
    </source>
</reference>
<dbReference type="PIRSF" id="PIRSF005719">
    <property type="entry name" value="SMC"/>
    <property type="match status" value="1"/>
</dbReference>
<gene>
    <name evidence="6" type="primary">smc</name>
    <name evidence="8" type="ordered locus">Cabther_A2144</name>
</gene>
<dbReference type="SUPFAM" id="SSF52540">
    <property type="entry name" value="P-loop containing nucleoside triphosphate hydrolases"/>
    <property type="match status" value="1"/>
</dbReference>
<keyword evidence="5 6" id="KW-0238">DNA-binding</keyword>
<feature type="coiled-coil region" evidence="6">
    <location>
        <begin position="241"/>
        <end position="295"/>
    </location>
</feature>